<feature type="domain" description="Retrovirus-related Pol polyprotein from transposon TNT 1-94-like beta-barrel" evidence="1">
    <location>
        <begin position="13"/>
        <end position="86"/>
    </location>
</feature>
<gene>
    <name evidence="2" type="ORF">CDL15_Pgr020180</name>
</gene>
<dbReference type="Proteomes" id="UP000197138">
    <property type="component" value="Unassembled WGS sequence"/>
</dbReference>
<accession>A0A218VRB2</accession>
<dbReference type="AlphaFoldDB" id="A0A218VRB2"/>
<name>A0A218VRB2_PUNGR</name>
<evidence type="ECO:0000259" key="1">
    <source>
        <dbReference type="Pfam" id="PF22936"/>
    </source>
</evidence>
<dbReference type="Pfam" id="PF22936">
    <property type="entry name" value="Pol_BBD"/>
    <property type="match status" value="1"/>
</dbReference>
<organism evidence="2 3">
    <name type="scientific">Punica granatum</name>
    <name type="common">Pomegranate</name>
    <dbReference type="NCBI Taxonomy" id="22663"/>
    <lineage>
        <taxon>Eukaryota</taxon>
        <taxon>Viridiplantae</taxon>
        <taxon>Streptophyta</taxon>
        <taxon>Embryophyta</taxon>
        <taxon>Tracheophyta</taxon>
        <taxon>Spermatophyta</taxon>
        <taxon>Magnoliopsida</taxon>
        <taxon>eudicotyledons</taxon>
        <taxon>Gunneridae</taxon>
        <taxon>Pentapetalae</taxon>
        <taxon>rosids</taxon>
        <taxon>malvids</taxon>
        <taxon>Myrtales</taxon>
        <taxon>Lythraceae</taxon>
        <taxon>Punica</taxon>
    </lineage>
</organism>
<sequence>MYSNLSIESSNRIIDTGASLHLTGTLSHLLDSKPIEHPHPIWVSVGRSVNAKRIGRVQSGPDIMPKDVLYVPEFTCNLISVRRLAEDLNCSVSLFANFCVRQDLASRRLIGACKLQEGSLLLRVCGIFLGLERSQERRIREVAQKIGTPSKKSVIFYS</sequence>
<dbReference type="EMBL" id="MTKT01006319">
    <property type="protein sequence ID" value="OWM62886.1"/>
    <property type="molecule type" value="Genomic_DNA"/>
</dbReference>
<reference evidence="3" key="1">
    <citation type="journal article" date="2017" name="Plant J.">
        <title>The pomegranate (Punica granatum L.) genome and the genomics of punicalagin biosynthesis.</title>
        <authorList>
            <person name="Qin G."/>
            <person name="Xu C."/>
            <person name="Ming R."/>
            <person name="Tang H."/>
            <person name="Guyot R."/>
            <person name="Kramer E.M."/>
            <person name="Hu Y."/>
            <person name="Yi X."/>
            <person name="Qi Y."/>
            <person name="Xu X."/>
            <person name="Gao Z."/>
            <person name="Pan H."/>
            <person name="Jian J."/>
            <person name="Tian Y."/>
            <person name="Yue Z."/>
            <person name="Xu Y."/>
        </authorList>
    </citation>
    <scope>NUCLEOTIDE SEQUENCE [LARGE SCALE GENOMIC DNA]</scope>
    <source>
        <strain evidence="3">cv. Dabenzi</strain>
    </source>
</reference>
<evidence type="ECO:0000313" key="3">
    <source>
        <dbReference type="Proteomes" id="UP000197138"/>
    </source>
</evidence>
<protein>
    <recommendedName>
        <fullName evidence="1">Retrovirus-related Pol polyprotein from transposon TNT 1-94-like beta-barrel domain-containing protein</fullName>
    </recommendedName>
</protein>
<evidence type="ECO:0000313" key="2">
    <source>
        <dbReference type="EMBL" id="OWM62886.1"/>
    </source>
</evidence>
<proteinExistence type="predicted"/>
<comment type="caution">
    <text evidence="2">The sequence shown here is derived from an EMBL/GenBank/DDBJ whole genome shotgun (WGS) entry which is preliminary data.</text>
</comment>
<dbReference type="InterPro" id="IPR054722">
    <property type="entry name" value="PolX-like_BBD"/>
</dbReference>